<evidence type="ECO:0000313" key="1">
    <source>
        <dbReference type="EMBL" id="VTO94823.1"/>
    </source>
</evidence>
<dbReference type="AlphaFoldDB" id="A0A653EBK7"/>
<name>A0A653EBK7_9MYCO</name>
<reference evidence="1" key="1">
    <citation type="submission" date="2019-05" db="EMBL/GenBank/DDBJ databases">
        <authorList>
            <person name="Naeem R."/>
            <person name="Antony C."/>
            <person name="Guan Q."/>
        </authorList>
    </citation>
    <scope>NUCLEOTIDE SEQUENCE</scope>
    <source>
        <strain evidence="1">2</strain>
    </source>
</reference>
<gene>
    <name evidence="1" type="ORF">BIN_B_00297</name>
</gene>
<protein>
    <recommendedName>
        <fullName evidence="2">PE family protein</fullName>
    </recommendedName>
</protein>
<accession>A0A653EBK7</accession>
<dbReference type="EMBL" id="LR589062">
    <property type="protein sequence ID" value="VTO94823.1"/>
    <property type="molecule type" value="Genomic_DNA"/>
</dbReference>
<organism evidence="1">
    <name type="scientific">Mycobacterium riyadhense</name>
    <dbReference type="NCBI Taxonomy" id="486698"/>
    <lineage>
        <taxon>Bacteria</taxon>
        <taxon>Bacillati</taxon>
        <taxon>Actinomycetota</taxon>
        <taxon>Actinomycetes</taxon>
        <taxon>Mycobacteriales</taxon>
        <taxon>Mycobacteriaceae</taxon>
        <taxon>Mycobacterium</taxon>
    </lineage>
</organism>
<proteinExistence type="predicted"/>
<evidence type="ECO:0008006" key="2">
    <source>
        <dbReference type="Google" id="ProtNLM"/>
    </source>
</evidence>
<sequence>MHAGAAVVAGGRVASLTTLPPMQQPLRVDTAGLQAMVARWAASVGELSGTAAPAGLGSSCQASAAAIDAAHADVTAFTAALTARVGARATRVAEADTRYIGNETHSANVLAAIAHPVIGL</sequence>